<comment type="caution">
    <text evidence="2">The sequence shown here is derived from an EMBL/GenBank/DDBJ whole genome shotgun (WGS) entry which is preliminary data.</text>
</comment>
<keyword evidence="3" id="KW-1185">Reference proteome</keyword>
<dbReference type="Pfam" id="PF13655">
    <property type="entry name" value="RVT_N"/>
    <property type="match status" value="1"/>
</dbReference>
<accession>A0ABR8KJY3</accession>
<evidence type="ECO:0000313" key="3">
    <source>
        <dbReference type="Proteomes" id="UP000637383"/>
    </source>
</evidence>
<keyword evidence="2" id="KW-0695">RNA-directed DNA polymerase</keyword>
<name>A0ABR8KJY3_9NOSO</name>
<reference evidence="2 3" key="1">
    <citation type="journal article" date="2020" name="ISME J.">
        <title>Comparative genomics reveals insights into cyanobacterial evolution and habitat adaptation.</title>
        <authorList>
            <person name="Chen M.Y."/>
            <person name="Teng W.K."/>
            <person name="Zhao L."/>
            <person name="Hu C.X."/>
            <person name="Zhou Y.K."/>
            <person name="Han B.P."/>
            <person name="Song L.R."/>
            <person name="Shu W.S."/>
        </authorList>
    </citation>
    <scope>NUCLEOTIDE SEQUENCE [LARGE SCALE GENOMIC DNA]</scope>
    <source>
        <strain evidence="2 3">FACHB-159</strain>
    </source>
</reference>
<feature type="domain" description="Reverse transcriptase N-terminal" evidence="1">
    <location>
        <begin position="14"/>
        <end position="92"/>
    </location>
</feature>
<keyword evidence="2" id="KW-0808">Transferase</keyword>
<keyword evidence="2" id="KW-0548">Nucleotidyltransferase</keyword>
<protein>
    <submittedName>
        <fullName evidence="2">Reverse transcriptase N-terminal domain-containing protein</fullName>
    </submittedName>
</protein>
<gene>
    <name evidence="2" type="ORF">H6H03_35620</name>
</gene>
<dbReference type="Proteomes" id="UP000637383">
    <property type="component" value="Unassembled WGS sequence"/>
</dbReference>
<dbReference type="GO" id="GO:0003964">
    <property type="term" value="F:RNA-directed DNA polymerase activity"/>
    <property type="evidence" value="ECO:0007669"/>
    <property type="project" value="UniProtKB-KW"/>
</dbReference>
<evidence type="ECO:0000259" key="1">
    <source>
        <dbReference type="Pfam" id="PF13655"/>
    </source>
</evidence>
<dbReference type="InterPro" id="IPR025960">
    <property type="entry name" value="RVT_N"/>
</dbReference>
<evidence type="ECO:0000313" key="2">
    <source>
        <dbReference type="EMBL" id="MBD2739136.1"/>
    </source>
</evidence>
<proteinExistence type="predicted"/>
<dbReference type="EMBL" id="JACJTU010000070">
    <property type="protein sequence ID" value="MBD2739136.1"/>
    <property type="molecule type" value="Genomic_DNA"/>
</dbReference>
<organism evidence="2 3">
    <name type="scientific">Nostoc paludosum FACHB-159</name>
    <dbReference type="NCBI Taxonomy" id="2692908"/>
    <lineage>
        <taxon>Bacteria</taxon>
        <taxon>Bacillati</taxon>
        <taxon>Cyanobacteriota</taxon>
        <taxon>Cyanophyceae</taxon>
        <taxon>Nostocales</taxon>
        <taxon>Nostocaceae</taxon>
        <taxon>Nostoc</taxon>
    </lineage>
</organism>
<sequence length="158" mass="18541">MVRHMTSNSDSELWIKIPWKKLRKNLFRLQCRLWKAIREGDRKRANSLQKLILKSRSARLLAIRQVTQLNNGKKTAGVDGKASLNFQERFELEVLLKQKAHAWTHSKLREIPIPKKDGSKRILKVPTVCPYCTLIQESLGIFYFALVFPYSRDFFAQR</sequence>